<dbReference type="SMART" id="SM00271">
    <property type="entry name" value="DnaJ"/>
    <property type="match status" value="1"/>
</dbReference>
<dbReference type="SUPFAM" id="SSF46565">
    <property type="entry name" value="Chaperone J-domain"/>
    <property type="match status" value="1"/>
</dbReference>
<feature type="compositionally biased region" description="Pro residues" evidence="1">
    <location>
        <begin position="207"/>
        <end position="216"/>
    </location>
</feature>
<feature type="compositionally biased region" description="Basic and acidic residues" evidence="1">
    <location>
        <begin position="224"/>
        <end position="238"/>
    </location>
</feature>
<evidence type="ECO:0000313" key="3">
    <source>
        <dbReference type="EMBL" id="CAJ1372666.1"/>
    </source>
</evidence>
<organism evidence="3 4">
    <name type="scientific">Effrenium voratum</name>
    <dbReference type="NCBI Taxonomy" id="2562239"/>
    <lineage>
        <taxon>Eukaryota</taxon>
        <taxon>Sar</taxon>
        <taxon>Alveolata</taxon>
        <taxon>Dinophyceae</taxon>
        <taxon>Suessiales</taxon>
        <taxon>Symbiodiniaceae</taxon>
        <taxon>Effrenium</taxon>
    </lineage>
</organism>
<dbReference type="InterPro" id="IPR036869">
    <property type="entry name" value="J_dom_sf"/>
</dbReference>
<keyword evidence="4" id="KW-1185">Reference proteome</keyword>
<proteinExistence type="predicted"/>
<dbReference type="PRINTS" id="PR00625">
    <property type="entry name" value="JDOMAIN"/>
</dbReference>
<protein>
    <recommendedName>
        <fullName evidence="2">J domain-containing protein</fullName>
    </recommendedName>
</protein>
<dbReference type="Proteomes" id="UP001178507">
    <property type="component" value="Unassembled WGS sequence"/>
</dbReference>
<feature type="region of interest" description="Disordered" evidence="1">
    <location>
        <begin position="1"/>
        <end position="27"/>
    </location>
</feature>
<dbReference type="AlphaFoldDB" id="A0AA36HPJ7"/>
<dbReference type="InterPro" id="IPR001623">
    <property type="entry name" value="DnaJ_domain"/>
</dbReference>
<dbReference type="CDD" id="cd06257">
    <property type="entry name" value="DnaJ"/>
    <property type="match status" value="1"/>
</dbReference>
<evidence type="ECO:0000313" key="4">
    <source>
        <dbReference type="Proteomes" id="UP001178507"/>
    </source>
</evidence>
<name>A0AA36HPJ7_9DINO</name>
<dbReference type="PROSITE" id="PS50076">
    <property type="entry name" value="DNAJ_2"/>
    <property type="match status" value="1"/>
</dbReference>
<dbReference type="EMBL" id="CAUJNA010000150">
    <property type="protein sequence ID" value="CAJ1372666.1"/>
    <property type="molecule type" value="Genomic_DNA"/>
</dbReference>
<feature type="domain" description="J" evidence="2">
    <location>
        <begin position="261"/>
        <end position="316"/>
    </location>
</feature>
<dbReference type="PANTHER" id="PTHR24074">
    <property type="entry name" value="CO-CHAPERONE PROTEIN DJLA"/>
    <property type="match status" value="1"/>
</dbReference>
<dbReference type="InterPro" id="IPR050817">
    <property type="entry name" value="DjlA_DnaK_co-chaperone"/>
</dbReference>
<sequence>MFDFEELSECEDTASSETRAPSGPDPAELRARCEGRGLCITWGHQASATSLGFQLGTEAMLREVEDWDKYGICALKEECLKRRIPVDPIVERPDVLSRLYDVVVWQQMSLKQLQSECWRRRIPFVSSRRVSQLLLLETENPHADAEKDLVTRLMQDVFPGKSGPLPVGGISGVWTPGAGSYAGGTRVPAWTGAVAPGFERRHRSPPKTAPAGPPPKAKATVPPKQDDRPKTEAPSREKAKFKFEPGQARAFVDPCEEVPKEYYQTLGLQPGASNQEVRRAYRQLALKCHPDKSKELEGTRFKELTAAYKALCDLHDC</sequence>
<dbReference type="Gene3D" id="1.10.287.110">
    <property type="entry name" value="DnaJ domain"/>
    <property type="match status" value="1"/>
</dbReference>
<reference evidence="3" key="1">
    <citation type="submission" date="2023-08" db="EMBL/GenBank/DDBJ databases">
        <authorList>
            <person name="Chen Y."/>
            <person name="Shah S."/>
            <person name="Dougan E. K."/>
            <person name="Thang M."/>
            <person name="Chan C."/>
        </authorList>
    </citation>
    <scope>NUCLEOTIDE SEQUENCE</scope>
</reference>
<comment type="caution">
    <text evidence="3">The sequence shown here is derived from an EMBL/GenBank/DDBJ whole genome shotgun (WGS) entry which is preliminary data.</text>
</comment>
<evidence type="ECO:0000259" key="2">
    <source>
        <dbReference type="PROSITE" id="PS50076"/>
    </source>
</evidence>
<dbReference type="Pfam" id="PF00226">
    <property type="entry name" value="DnaJ"/>
    <property type="match status" value="1"/>
</dbReference>
<accession>A0AA36HPJ7</accession>
<feature type="region of interest" description="Disordered" evidence="1">
    <location>
        <begin position="197"/>
        <end position="238"/>
    </location>
</feature>
<evidence type="ECO:0000256" key="1">
    <source>
        <dbReference type="SAM" id="MobiDB-lite"/>
    </source>
</evidence>
<feature type="compositionally biased region" description="Acidic residues" evidence="1">
    <location>
        <begin position="1"/>
        <end position="14"/>
    </location>
</feature>
<gene>
    <name evidence="3" type="ORF">EVOR1521_LOCUS2696</name>
</gene>